<dbReference type="Gene3D" id="3.50.50.100">
    <property type="match status" value="1"/>
</dbReference>
<dbReference type="PANTHER" id="PTHR43755">
    <property type="match status" value="1"/>
</dbReference>
<dbReference type="AlphaFoldDB" id="A0A8J4HD66"/>
<gene>
    <name evidence="2" type="ORF">ENY07_12390</name>
</gene>
<evidence type="ECO:0000313" key="2">
    <source>
        <dbReference type="EMBL" id="HGC43999.1"/>
    </source>
</evidence>
<proteinExistence type="predicted"/>
<dbReference type="InterPro" id="IPR023753">
    <property type="entry name" value="FAD/NAD-binding_dom"/>
</dbReference>
<dbReference type="Pfam" id="PF07992">
    <property type="entry name" value="Pyr_redox_2"/>
    <property type="match status" value="1"/>
</dbReference>
<feature type="domain" description="FAD/NAD(P)-binding" evidence="1">
    <location>
        <begin position="3"/>
        <end position="287"/>
    </location>
</feature>
<protein>
    <submittedName>
        <fullName evidence="2">NAD(P)/FAD-dependent oxidoreductase</fullName>
    </submittedName>
</protein>
<dbReference type="EMBL" id="DTQM01000234">
    <property type="protein sequence ID" value="HGC43999.1"/>
    <property type="molecule type" value="Genomic_DNA"/>
</dbReference>
<comment type="caution">
    <text evidence="2">The sequence shown here is derived from an EMBL/GenBank/DDBJ whole genome shotgun (WGS) entry which is preliminary data.</text>
</comment>
<sequence length="376" mass="40381">MAKISIIGAGFAGLTAIRLLRRKMPQADITLIAPEATFLYYPSLIWIPTGLRTAKDILLPLGPFLQRTRVHFHQARALGLKDGGRIVVTTAGEVANEALIIASGGRGLRALPGIEHSWAICDGLEAAEAIRDRLNGLAGGTLAFGFASNPKEPPAVRGGPVFELLFGIESYLHRTGRRARFDLVFFNPMREPGNRLGSKAVARLLLEMEKRHIRTHLGHRIMGFDAGAIKTEGGEIAADLIAFVPGMTGPDWAGASGLPLSPGGFIQSDLACQVPGFPGVFVAGDAGSYAGAPDWLPKQGHTADLQAAAAVENAIAFLAGRPSGATFKAELVCIVDTLNSGVMVYRTPERSLVLPNPLWHLAKRAFEWRYLRHYRA</sequence>
<reference evidence="2" key="1">
    <citation type="journal article" date="2020" name="mSystems">
        <title>Genome- and Community-Level Interaction Insights into Carbon Utilization and Element Cycling Functions of Hydrothermarchaeota in Hydrothermal Sediment.</title>
        <authorList>
            <person name="Zhou Z."/>
            <person name="Liu Y."/>
            <person name="Xu W."/>
            <person name="Pan J."/>
            <person name="Luo Z.H."/>
            <person name="Li M."/>
        </authorList>
    </citation>
    <scope>NUCLEOTIDE SEQUENCE</scope>
    <source>
        <strain evidence="2">SpSt-997</strain>
    </source>
</reference>
<dbReference type="InterPro" id="IPR052541">
    <property type="entry name" value="SQRD"/>
</dbReference>
<dbReference type="PANTHER" id="PTHR43755:SF1">
    <property type="entry name" value="FAD-DEPENDENT PYRIDINE NUCLEOTIDE-DISULPHIDE OXIDOREDUCTASE"/>
    <property type="match status" value="1"/>
</dbReference>
<dbReference type="InterPro" id="IPR036188">
    <property type="entry name" value="FAD/NAD-bd_sf"/>
</dbReference>
<evidence type="ECO:0000259" key="1">
    <source>
        <dbReference type="Pfam" id="PF07992"/>
    </source>
</evidence>
<name>A0A8J4HD66_9PROT</name>
<organism evidence="2">
    <name type="scientific">Acidicaldus sp</name>
    <dbReference type="NCBI Taxonomy" id="1872105"/>
    <lineage>
        <taxon>Bacteria</taxon>
        <taxon>Pseudomonadati</taxon>
        <taxon>Pseudomonadota</taxon>
        <taxon>Alphaproteobacteria</taxon>
        <taxon>Acetobacterales</taxon>
        <taxon>Acetobacteraceae</taxon>
        <taxon>Acidicaldus</taxon>
    </lineage>
</organism>
<dbReference type="GO" id="GO:0016491">
    <property type="term" value="F:oxidoreductase activity"/>
    <property type="evidence" value="ECO:0007669"/>
    <property type="project" value="InterPro"/>
</dbReference>
<accession>A0A8J4HD66</accession>
<dbReference type="SUPFAM" id="SSF51905">
    <property type="entry name" value="FAD/NAD(P)-binding domain"/>
    <property type="match status" value="2"/>
</dbReference>